<dbReference type="InterPro" id="IPR046190">
    <property type="entry name" value="DUF6218"/>
</dbReference>
<evidence type="ECO:0000313" key="2">
    <source>
        <dbReference type="Proteomes" id="UP000199501"/>
    </source>
</evidence>
<accession>A0A1G6WJN0</accession>
<dbReference type="RefSeq" id="WP_139190977.1">
    <property type="nucleotide sequence ID" value="NZ_FMZZ01000015.1"/>
</dbReference>
<dbReference type="Proteomes" id="UP000199501">
    <property type="component" value="Unassembled WGS sequence"/>
</dbReference>
<sequence length="231" mass="25138">MTEPTPPPRPAAARTRTADGRVMIGHAVVARGPGEDGADSVAVWQIGTHGAQVGTWLLPVAALDAERAGKLLAQCEKRAIVAWSADEPLDVLATLERAAGARPREWRLVLLPDALGEIAEVRARYAAAVKAERAATSTVPSLEWQVGIPDPIPATAEEFRRHARVPRRRDTALVAQEALLTCAMMTWAVHRWQETAGAWSRRDHLRRACPAPGVLPPAWERRLADAYATRL</sequence>
<name>A0A1G6WJN0_9PSEU</name>
<dbReference type="STRING" id="1271860.SAMN05216174_11548"/>
<dbReference type="EMBL" id="FMZZ01000015">
    <property type="protein sequence ID" value="SDD66170.1"/>
    <property type="molecule type" value="Genomic_DNA"/>
</dbReference>
<dbReference type="Pfam" id="PF19726">
    <property type="entry name" value="DUF6218"/>
    <property type="match status" value="1"/>
</dbReference>
<proteinExistence type="predicted"/>
<reference evidence="2" key="1">
    <citation type="submission" date="2016-10" db="EMBL/GenBank/DDBJ databases">
        <authorList>
            <person name="Varghese N."/>
            <person name="Submissions S."/>
        </authorList>
    </citation>
    <scope>NUCLEOTIDE SEQUENCE [LARGE SCALE GENOMIC DNA]</scope>
    <source>
        <strain evidence="2">IBRC-M 10403</strain>
    </source>
</reference>
<dbReference type="OrthoDB" id="3405158at2"/>
<protein>
    <submittedName>
        <fullName evidence="1">Uncharacterized protein</fullName>
    </submittedName>
</protein>
<organism evidence="1 2">
    <name type="scientific">Actinokineospora iranica</name>
    <dbReference type="NCBI Taxonomy" id="1271860"/>
    <lineage>
        <taxon>Bacteria</taxon>
        <taxon>Bacillati</taxon>
        <taxon>Actinomycetota</taxon>
        <taxon>Actinomycetes</taxon>
        <taxon>Pseudonocardiales</taxon>
        <taxon>Pseudonocardiaceae</taxon>
        <taxon>Actinokineospora</taxon>
    </lineage>
</organism>
<gene>
    <name evidence="1" type="ORF">SAMN05216174_11548</name>
</gene>
<keyword evidence="2" id="KW-1185">Reference proteome</keyword>
<dbReference type="AlphaFoldDB" id="A0A1G6WJN0"/>
<evidence type="ECO:0000313" key="1">
    <source>
        <dbReference type="EMBL" id="SDD66170.1"/>
    </source>
</evidence>